<accession>A0AAV4VBG9</accession>
<dbReference type="Proteomes" id="UP001054945">
    <property type="component" value="Unassembled WGS sequence"/>
</dbReference>
<sequence>MTSMSPLINKYSESVCQQVEKAQPPLGISQVQWRLGLRKWKEDFKPQDGNIRDVQTAVTLETNANPMMFRSQCNKFSSFIPNT</sequence>
<protein>
    <submittedName>
        <fullName evidence="1">Uncharacterized protein</fullName>
    </submittedName>
</protein>
<gene>
    <name evidence="1" type="ORF">CEXT_288851</name>
</gene>
<dbReference type="EMBL" id="BPLR01014227">
    <property type="protein sequence ID" value="GIY67325.1"/>
    <property type="molecule type" value="Genomic_DNA"/>
</dbReference>
<proteinExistence type="predicted"/>
<organism evidence="1 2">
    <name type="scientific">Caerostris extrusa</name>
    <name type="common">Bark spider</name>
    <name type="synonym">Caerostris bankana</name>
    <dbReference type="NCBI Taxonomy" id="172846"/>
    <lineage>
        <taxon>Eukaryota</taxon>
        <taxon>Metazoa</taxon>
        <taxon>Ecdysozoa</taxon>
        <taxon>Arthropoda</taxon>
        <taxon>Chelicerata</taxon>
        <taxon>Arachnida</taxon>
        <taxon>Araneae</taxon>
        <taxon>Araneomorphae</taxon>
        <taxon>Entelegynae</taxon>
        <taxon>Araneoidea</taxon>
        <taxon>Araneidae</taxon>
        <taxon>Caerostris</taxon>
    </lineage>
</organism>
<keyword evidence="2" id="KW-1185">Reference proteome</keyword>
<evidence type="ECO:0000313" key="2">
    <source>
        <dbReference type="Proteomes" id="UP001054945"/>
    </source>
</evidence>
<comment type="caution">
    <text evidence="1">The sequence shown here is derived from an EMBL/GenBank/DDBJ whole genome shotgun (WGS) entry which is preliminary data.</text>
</comment>
<evidence type="ECO:0000313" key="1">
    <source>
        <dbReference type="EMBL" id="GIY67325.1"/>
    </source>
</evidence>
<name>A0AAV4VBG9_CAEEX</name>
<dbReference type="AlphaFoldDB" id="A0AAV4VBG9"/>
<reference evidence="1 2" key="1">
    <citation type="submission" date="2021-06" db="EMBL/GenBank/DDBJ databases">
        <title>Caerostris extrusa draft genome.</title>
        <authorList>
            <person name="Kono N."/>
            <person name="Arakawa K."/>
        </authorList>
    </citation>
    <scope>NUCLEOTIDE SEQUENCE [LARGE SCALE GENOMIC DNA]</scope>
</reference>